<gene>
    <name evidence="2" type="ORF">PCOR1329_LOCUS80920</name>
</gene>
<comment type="caution">
    <text evidence="2">The sequence shown here is derived from an EMBL/GenBank/DDBJ whole genome shotgun (WGS) entry which is preliminary data.</text>
</comment>
<evidence type="ECO:0000256" key="1">
    <source>
        <dbReference type="SAM" id="MobiDB-lite"/>
    </source>
</evidence>
<protein>
    <submittedName>
        <fullName evidence="2">Uncharacterized protein</fullName>
    </submittedName>
</protein>
<evidence type="ECO:0000313" key="2">
    <source>
        <dbReference type="EMBL" id="CAK0905115.1"/>
    </source>
</evidence>
<dbReference type="EMBL" id="CAUYUJ010021505">
    <property type="protein sequence ID" value="CAK0905115.1"/>
    <property type="molecule type" value="Genomic_DNA"/>
</dbReference>
<accession>A0ABN9XY78</accession>
<keyword evidence="3" id="KW-1185">Reference proteome</keyword>
<feature type="non-terminal residue" evidence="2">
    <location>
        <position position="259"/>
    </location>
</feature>
<dbReference type="Proteomes" id="UP001189429">
    <property type="component" value="Unassembled WGS sequence"/>
</dbReference>
<feature type="non-terminal residue" evidence="2">
    <location>
        <position position="1"/>
    </location>
</feature>
<feature type="region of interest" description="Disordered" evidence="1">
    <location>
        <begin position="65"/>
        <end position="124"/>
    </location>
</feature>
<proteinExistence type="predicted"/>
<name>A0ABN9XY78_9DINO</name>
<organism evidence="2 3">
    <name type="scientific">Prorocentrum cordatum</name>
    <dbReference type="NCBI Taxonomy" id="2364126"/>
    <lineage>
        <taxon>Eukaryota</taxon>
        <taxon>Sar</taxon>
        <taxon>Alveolata</taxon>
        <taxon>Dinophyceae</taxon>
        <taxon>Prorocentrales</taxon>
        <taxon>Prorocentraceae</taxon>
        <taxon>Prorocentrum</taxon>
    </lineage>
</organism>
<evidence type="ECO:0000313" key="3">
    <source>
        <dbReference type="Proteomes" id="UP001189429"/>
    </source>
</evidence>
<sequence length="259" mass="26796">KCRVGQETARVAVQDKKMAAMEAEEKPGYTPDGKRIVFPVGDAFFGDLADFGGESQATIQEAAKQAKEIGPPPATRGRFDQEGTAAVGTGSAGSGQEAARYPCRASARRLTPPAVTAPTTRGSARLATSIQREAALGGADAEIESEAAAGAPASAASVNDASPVARGCDATAGVQTCSAVPACVQMQPTQPPSNIDFRIFFASILERGPVASKFFQGRASECARVGALEARARAEWLLPAKAELSMDGWWVVSAGAIPW</sequence>
<reference evidence="2" key="1">
    <citation type="submission" date="2023-10" db="EMBL/GenBank/DDBJ databases">
        <authorList>
            <person name="Chen Y."/>
            <person name="Shah S."/>
            <person name="Dougan E. K."/>
            <person name="Thang M."/>
            <person name="Chan C."/>
        </authorList>
    </citation>
    <scope>NUCLEOTIDE SEQUENCE [LARGE SCALE GENOMIC DNA]</scope>
</reference>